<protein>
    <submittedName>
        <fullName evidence="2">Uncharacterized protein</fullName>
    </submittedName>
</protein>
<dbReference type="EMBL" id="QSUC01000044">
    <property type="protein sequence ID" value="RGN05283.1"/>
    <property type="molecule type" value="Genomic_DNA"/>
</dbReference>
<evidence type="ECO:0000313" key="2">
    <source>
        <dbReference type="EMBL" id="MCP9550012.1"/>
    </source>
</evidence>
<feature type="compositionally biased region" description="Basic and acidic residues" evidence="1">
    <location>
        <begin position="74"/>
        <end position="102"/>
    </location>
</feature>
<dbReference type="EMBL" id="JANDWU010000021">
    <property type="protein sequence ID" value="MCP9550012.1"/>
    <property type="molecule type" value="Genomic_DNA"/>
</dbReference>
<dbReference type="Proteomes" id="UP000261245">
    <property type="component" value="Unassembled WGS sequence"/>
</dbReference>
<evidence type="ECO:0000313" key="5">
    <source>
        <dbReference type="Proteomes" id="UP001205506"/>
    </source>
</evidence>
<dbReference type="AlphaFoldDB" id="A0AA92VZW1"/>
<dbReference type="Proteomes" id="UP001205506">
    <property type="component" value="Unassembled WGS sequence"/>
</dbReference>
<gene>
    <name evidence="3" type="ORF">DXB80_12515</name>
    <name evidence="2" type="ORF">NNC68_11075</name>
</gene>
<feature type="region of interest" description="Disordered" evidence="1">
    <location>
        <begin position="69"/>
        <end position="102"/>
    </location>
</feature>
<sequence length="115" mass="13270">MSIKRLIKKTLKGGGSPILGHTMDAIDKMNKTGDSFMNSLKKSVNETITEDMPISSDLYQWGKRDGRVQGTVEQAKRDEKKFNDLHAKHESDRKRWKDSDKKKDNLIDELTKMFK</sequence>
<reference evidence="2" key="2">
    <citation type="submission" date="2022-07" db="EMBL/GenBank/DDBJ databases">
        <title>Prevotella copri.</title>
        <authorList>
            <person name="Yang C."/>
        </authorList>
    </citation>
    <scope>NUCLEOTIDE SEQUENCE</scope>
    <source>
        <strain evidence="2">HF1805</strain>
    </source>
</reference>
<evidence type="ECO:0000313" key="3">
    <source>
        <dbReference type="EMBL" id="RGN05283.1"/>
    </source>
</evidence>
<proteinExistence type="predicted"/>
<evidence type="ECO:0000313" key="4">
    <source>
        <dbReference type="Proteomes" id="UP000261245"/>
    </source>
</evidence>
<organism evidence="2 5">
    <name type="scientific">Segatella copri</name>
    <dbReference type="NCBI Taxonomy" id="165179"/>
    <lineage>
        <taxon>Bacteria</taxon>
        <taxon>Pseudomonadati</taxon>
        <taxon>Bacteroidota</taxon>
        <taxon>Bacteroidia</taxon>
        <taxon>Bacteroidales</taxon>
        <taxon>Prevotellaceae</taxon>
        <taxon>Segatella</taxon>
    </lineage>
</organism>
<dbReference type="RefSeq" id="WP_117729143.1">
    <property type="nucleotide sequence ID" value="NZ_JANDWU010000021.1"/>
</dbReference>
<comment type="caution">
    <text evidence="2">The sequence shown here is derived from an EMBL/GenBank/DDBJ whole genome shotgun (WGS) entry which is preliminary data.</text>
</comment>
<evidence type="ECO:0000256" key="1">
    <source>
        <dbReference type="SAM" id="MobiDB-lite"/>
    </source>
</evidence>
<reference evidence="3 4" key="1">
    <citation type="submission" date="2018-08" db="EMBL/GenBank/DDBJ databases">
        <title>A genome reference for cultivated species of the human gut microbiota.</title>
        <authorList>
            <person name="Zou Y."/>
            <person name="Xue W."/>
            <person name="Luo G."/>
        </authorList>
    </citation>
    <scope>NUCLEOTIDE SEQUENCE [LARGE SCALE GENOMIC DNA]</scope>
    <source>
        <strain evidence="3 4">OM06-11</strain>
    </source>
</reference>
<accession>A0AA92VZW1</accession>
<name>A0AA92VZW1_9BACT</name>